<dbReference type="EMBL" id="VSRR010000186">
    <property type="protein sequence ID" value="MPC11899.1"/>
    <property type="molecule type" value="Genomic_DNA"/>
</dbReference>
<name>A0A5B7CQW1_PORTR</name>
<proteinExistence type="predicted"/>
<sequence>MRRRASGEPRKYAGVNEPITHQDTLNTHILPRQRTLHITHHKSDSPVQKPISVRLSGEYSMFFLHIHIFSMRGWCGRLAETCVYCALWR</sequence>
<dbReference type="Proteomes" id="UP000324222">
    <property type="component" value="Unassembled WGS sequence"/>
</dbReference>
<dbReference type="AlphaFoldDB" id="A0A5B7CQW1"/>
<accession>A0A5B7CQW1</accession>
<protein>
    <submittedName>
        <fullName evidence="1">Uncharacterized protein</fullName>
    </submittedName>
</protein>
<comment type="caution">
    <text evidence="1">The sequence shown here is derived from an EMBL/GenBank/DDBJ whole genome shotgun (WGS) entry which is preliminary data.</text>
</comment>
<reference evidence="1 2" key="1">
    <citation type="submission" date="2019-05" db="EMBL/GenBank/DDBJ databases">
        <title>Another draft genome of Portunus trituberculatus and its Hox gene families provides insights of decapod evolution.</title>
        <authorList>
            <person name="Jeong J.-H."/>
            <person name="Song I."/>
            <person name="Kim S."/>
            <person name="Choi T."/>
            <person name="Kim D."/>
            <person name="Ryu S."/>
            <person name="Kim W."/>
        </authorList>
    </citation>
    <scope>NUCLEOTIDE SEQUENCE [LARGE SCALE GENOMIC DNA]</scope>
    <source>
        <tissue evidence="1">Muscle</tissue>
    </source>
</reference>
<evidence type="ECO:0000313" key="2">
    <source>
        <dbReference type="Proteomes" id="UP000324222"/>
    </source>
</evidence>
<keyword evidence="2" id="KW-1185">Reference proteome</keyword>
<evidence type="ECO:0000313" key="1">
    <source>
        <dbReference type="EMBL" id="MPC11899.1"/>
    </source>
</evidence>
<organism evidence="1 2">
    <name type="scientific">Portunus trituberculatus</name>
    <name type="common">Swimming crab</name>
    <name type="synonym">Neptunus trituberculatus</name>
    <dbReference type="NCBI Taxonomy" id="210409"/>
    <lineage>
        <taxon>Eukaryota</taxon>
        <taxon>Metazoa</taxon>
        <taxon>Ecdysozoa</taxon>
        <taxon>Arthropoda</taxon>
        <taxon>Crustacea</taxon>
        <taxon>Multicrustacea</taxon>
        <taxon>Malacostraca</taxon>
        <taxon>Eumalacostraca</taxon>
        <taxon>Eucarida</taxon>
        <taxon>Decapoda</taxon>
        <taxon>Pleocyemata</taxon>
        <taxon>Brachyura</taxon>
        <taxon>Eubrachyura</taxon>
        <taxon>Portunoidea</taxon>
        <taxon>Portunidae</taxon>
        <taxon>Portuninae</taxon>
        <taxon>Portunus</taxon>
    </lineage>
</organism>
<gene>
    <name evidence="1" type="ORF">E2C01_004574</name>
</gene>